<protein>
    <recommendedName>
        <fullName evidence="1">DNA polymerase delta catalytic subunit</fullName>
    </recommendedName>
    <alternativeName>
        <fullName evidence="2">3'-5' exodeoxyribonuclease</fullName>
    </alternativeName>
</protein>
<dbReference type="PANTHER" id="PTHR10322">
    <property type="entry name" value="DNA POLYMERASE CATALYTIC SUBUNIT"/>
    <property type="match status" value="1"/>
</dbReference>
<dbReference type="PANTHER" id="PTHR10322:SF23">
    <property type="entry name" value="DNA POLYMERASE DELTA CATALYTIC SUBUNIT"/>
    <property type="match status" value="1"/>
</dbReference>
<dbReference type="GO" id="GO:0006297">
    <property type="term" value="P:nucleotide-excision repair, DNA gap filling"/>
    <property type="evidence" value="ECO:0007669"/>
    <property type="project" value="TreeGrafter"/>
</dbReference>
<dbReference type="GO" id="GO:0003887">
    <property type="term" value="F:DNA-directed DNA polymerase activity"/>
    <property type="evidence" value="ECO:0007669"/>
    <property type="project" value="UniProtKB-EC"/>
</dbReference>
<dbReference type="Pfam" id="PF03104">
    <property type="entry name" value="DNA_pol_B_exo1"/>
    <property type="match status" value="1"/>
</dbReference>
<evidence type="ECO:0000259" key="5">
    <source>
        <dbReference type="Pfam" id="PF24055"/>
    </source>
</evidence>
<dbReference type="GO" id="GO:0045004">
    <property type="term" value="P:DNA replication proofreading"/>
    <property type="evidence" value="ECO:0007669"/>
    <property type="project" value="TreeGrafter"/>
</dbReference>
<dbReference type="WBParaSite" id="PSU_v2.g12709.t1">
    <property type="protein sequence ID" value="PSU_v2.g12709.t1"/>
    <property type="gene ID" value="PSU_v2.g12709"/>
</dbReference>
<feature type="domain" description="DNA polymerase delta/zeta catalytic subunit N-terminal" evidence="5">
    <location>
        <begin position="36"/>
        <end position="117"/>
    </location>
</feature>
<organism evidence="6 7">
    <name type="scientific">Panagrolaimus superbus</name>
    <dbReference type="NCBI Taxonomy" id="310955"/>
    <lineage>
        <taxon>Eukaryota</taxon>
        <taxon>Metazoa</taxon>
        <taxon>Ecdysozoa</taxon>
        <taxon>Nematoda</taxon>
        <taxon>Chromadorea</taxon>
        <taxon>Rhabditida</taxon>
        <taxon>Tylenchina</taxon>
        <taxon>Panagrolaimomorpha</taxon>
        <taxon>Panagrolaimoidea</taxon>
        <taxon>Panagrolaimidae</taxon>
        <taxon>Panagrolaimus</taxon>
    </lineage>
</organism>
<evidence type="ECO:0000256" key="1">
    <source>
        <dbReference type="ARBA" id="ARBA00024411"/>
    </source>
</evidence>
<dbReference type="SUPFAM" id="SSF53098">
    <property type="entry name" value="Ribonuclease H-like"/>
    <property type="match status" value="1"/>
</dbReference>
<feature type="domain" description="DNA-directed DNA polymerase family B exonuclease" evidence="4">
    <location>
        <begin position="141"/>
        <end position="276"/>
    </location>
</feature>
<evidence type="ECO:0000313" key="6">
    <source>
        <dbReference type="Proteomes" id="UP000887577"/>
    </source>
</evidence>
<dbReference type="Proteomes" id="UP000887577">
    <property type="component" value="Unplaced"/>
</dbReference>
<dbReference type="GO" id="GO:0006287">
    <property type="term" value="P:base-excision repair, gap-filling"/>
    <property type="evidence" value="ECO:0007669"/>
    <property type="project" value="TreeGrafter"/>
</dbReference>
<keyword evidence="6" id="KW-1185">Reference proteome</keyword>
<dbReference type="InterPro" id="IPR056435">
    <property type="entry name" value="DPOD/Z_N"/>
</dbReference>
<dbReference type="GO" id="GO:0043625">
    <property type="term" value="C:delta DNA polymerase complex"/>
    <property type="evidence" value="ECO:0007669"/>
    <property type="project" value="TreeGrafter"/>
</dbReference>
<evidence type="ECO:0000256" key="2">
    <source>
        <dbReference type="ARBA" id="ARBA00042791"/>
    </source>
</evidence>
<dbReference type="InterPro" id="IPR036397">
    <property type="entry name" value="RNaseH_sf"/>
</dbReference>
<sequence length="277" mass="30819">MSTIFCYNLKKNNSGVIVRLFGSTNDGYSSCVHITGYRPYFYSTIPTAFRPELKDSVQHKLNDIAKGFARSTYGLTADVEHVVTGLEIVTGSSLYGYKEGDSTQNFFKIYVVSPRIITGFRQALSRGVVLCGFQPEGLKCHEANIDFEVRFMVDTNLVGCGWVELPPKKYRVYNERAKTTLCQIEVSINVEDLIVHSSEGEWGKVAPLRTLSFDIECAGRPGIFPEASEDPVIQIANMVKLEGTTEPFIRNCFVVGTCAHVVGSNIIECKDEKELLT</sequence>
<reference evidence="7" key="1">
    <citation type="submission" date="2022-11" db="UniProtKB">
        <authorList>
            <consortium name="WormBaseParasite"/>
        </authorList>
    </citation>
    <scope>IDENTIFICATION</scope>
</reference>
<dbReference type="Gene3D" id="3.30.420.10">
    <property type="entry name" value="Ribonuclease H-like superfamily/Ribonuclease H"/>
    <property type="match status" value="1"/>
</dbReference>
<proteinExistence type="predicted"/>
<name>A0A914Y1Q1_9BILA</name>
<dbReference type="Gene3D" id="3.30.342.10">
    <property type="entry name" value="DNA Polymerase, chain B, domain 1"/>
    <property type="match status" value="1"/>
</dbReference>
<accession>A0A914Y1Q1</accession>
<dbReference type="Pfam" id="PF24055">
    <property type="entry name" value="POL3_N"/>
    <property type="match status" value="1"/>
</dbReference>
<evidence type="ECO:0000256" key="3">
    <source>
        <dbReference type="ARBA" id="ARBA00049244"/>
    </source>
</evidence>
<dbReference type="InterPro" id="IPR050240">
    <property type="entry name" value="DNA_pol_type-B"/>
</dbReference>
<dbReference type="GO" id="GO:0008296">
    <property type="term" value="F:3'-5'-DNA exonuclease activity"/>
    <property type="evidence" value="ECO:0007669"/>
    <property type="project" value="TreeGrafter"/>
</dbReference>
<dbReference type="GO" id="GO:0003676">
    <property type="term" value="F:nucleic acid binding"/>
    <property type="evidence" value="ECO:0007669"/>
    <property type="project" value="InterPro"/>
</dbReference>
<evidence type="ECO:0000259" key="4">
    <source>
        <dbReference type="Pfam" id="PF03104"/>
    </source>
</evidence>
<dbReference type="AlphaFoldDB" id="A0A914Y1Q1"/>
<comment type="catalytic activity">
    <reaction evidence="3">
        <text>DNA(n) + a 2'-deoxyribonucleoside 5'-triphosphate = DNA(n+1) + diphosphate</text>
        <dbReference type="Rhea" id="RHEA:22508"/>
        <dbReference type="Rhea" id="RHEA-COMP:17339"/>
        <dbReference type="Rhea" id="RHEA-COMP:17340"/>
        <dbReference type="ChEBI" id="CHEBI:33019"/>
        <dbReference type="ChEBI" id="CHEBI:61560"/>
        <dbReference type="ChEBI" id="CHEBI:173112"/>
        <dbReference type="EC" id="2.7.7.7"/>
    </reaction>
</comment>
<dbReference type="InterPro" id="IPR006133">
    <property type="entry name" value="DNA-dir_DNA_pol_B_exonuc"/>
</dbReference>
<dbReference type="InterPro" id="IPR012337">
    <property type="entry name" value="RNaseH-like_sf"/>
</dbReference>
<evidence type="ECO:0000313" key="7">
    <source>
        <dbReference type="WBParaSite" id="PSU_v2.g12709.t1"/>
    </source>
</evidence>